<dbReference type="PANTHER" id="PTHR32282">
    <property type="entry name" value="BINDING PROTEIN TRANSPEPTIDASE, PUTATIVE-RELATED"/>
    <property type="match status" value="1"/>
</dbReference>
<evidence type="ECO:0000313" key="6">
    <source>
        <dbReference type="Proteomes" id="UP000001520"/>
    </source>
</evidence>
<dbReference type="AlphaFoldDB" id="D3PBG9"/>
<evidence type="ECO:0000256" key="2">
    <source>
        <dbReference type="ARBA" id="ARBA00022679"/>
    </source>
</evidence>
<dbReference type="KEGG" id="ddf:DEFDS_0448"/>
<dbReference type="PANTHER" id="PTHR32282:SF33">
    <property type="entry name" value="PEPTIDOGLYCAN GLYCOSYLTRANSFERASE"/>
    <property type="match status" value="1"/>
</dbReference>
<evidence type="ECO:0000313" key="5">
    <source>
        <dbReference type="EMBL" id="BAI79942.1"/>
    </source>
</evidence>
<reference evidence="5 6" key="1">
    <citation type="journal article" date="2010" name="DNA Res.">
        <title>Bacterial lifestyle in a deep-sea hydrothermal vent chimney revealed by the genome sequence of the thermophilic bacterium Deferribacter desulfuricans SSM1.</title>
        <authorList>
            <person name="Takaki Y."/>
            <person name="Shimamura S."/>
            <person name="Nakagawa S."/>
            <person name="Fukuhara Y."/>
            <person name="Horikawa H."/>
            <person name="Ankai A."/>
            <person name="Harada T."/>
            <person name="Hosoyama A."/>
            <person name="Oguchi A."/>
            <person name="Fukui S."/>
            <person name="Fujita N."/>
            <person name="Takami H."/>
            <person name="Takai K."/>
        </authorList>
    </citation>
    <scope>NUCLEOTIDE SEQUENCE [LARGE SCALE GENOMIC DNA]</scope>
    <source>
        <strain evidence="6">DSM 14783 / JCM 11476 / NBRC 101012 / SSM1</strain>
    </source>
</reference>
<proteinExistence type="predicted"/>
<dbReference type="InterPro" id="IPR050396">
    <property type="entry name" value="Glycosyltr_51/Transpeptidase"/>
</dbReference>
<keyword evidence="6" id="KW-1185">Reference proteome</keyword>
<dbReference type="OrthoDB" id="9776832at2"/>
<dbReference type="GO" id="GO:0008955">
    <property type="term" value="F:peptidoglycan glycosyltransferase activity"/>
    <property type="evidence" value="ECO:0007669"/>
    <property type="project" value="TreeGrafter"/>
</dbReference>
<keyword evidence="2" id="KW-0808">Transferase</keyword>
<feature type="transmembrane region" description="Helical" evidence="3">
    <location>
        <begin position="9"/>
        <end position="26"/>
    </location>
</feature>
<dbReference type="InterPro" id="IPR001460">
    <property type="entry name" value="PCN-bd_Tpept"/>
</dbReference>
<evidence type="ECO:0000259" key="4">
    <source>
        <dbReference type="Pfam" id="PF00905"/>
    </source>
</evidence>
<keyword evidence="3" id="KW-1133">Transmembrane helix</keyword>
<dbReference type="InterPro" id="IPR012338">
    <property type="entry name" value="Beta-lactam/transpept-like"/>
</dbReference>
<organism evidence="5 6">
    <name type="scientific">Deferribacter desulfuricans (strain DSM 14783 / JCM 11476 / NBRC 101012 / SSM1)</name>
    <dbReference type="NCBI Taxonomy" id="639282"/>
    <lineage>
        <taxon>Bacteria</taxon>
        <taxon>Pseudomonadati</taxon>
        <taxon>Deferribacterota</taxon>
        <taxon>Deferribacteres</taxon>
        <taxon>Deferribacterales</taxon>
        <taxon>Deferribacteraceae</taxon>
        <taxon>Deferribacter</taxon>
    </lineage>
</organism>
<evidence type="ECO:0000256" key="3">
    <source>
        <dbReference type="SAM" id="Phobius"/>
    </source>
</evidence>
<keyword evidence="3" id="KW-0812">Transmembrane</keyword>
<protein>
    <recommendedName>
        <fullName evidence="4">Penicillin-binding protein transpeptidase domain-containing protein</fullName>
    </recommendedName>
</protein>
<dbReference type="Pfam" id="PF00905">
    <property type="entry name" value="Transpeptidase"/>
    <property type="match status" value="1"/>
</dbReference>
<keyword evidence="3" id="KW-0472">Membrane</keyword>
<dbReference type="EMBL" id="AP011529">
    <property type="protein sequence ID" value="BAI79942.1"/>
    <property type="molecule type" value="Genomic_DNA"/>
</dbReference>
<dbReference type="HOGENOM" id="CLU_028589_0_0_0"/>
<dbReference type="STRING" id="639282.DEFDS_0448"/>
<feature type="domain" description="Penicillin-binding protein transpeptidase" evidence="4">
    <location>
        <begin position="278"/>
        <end position="542"/>
    </location>
</feature>
<keyword evidence="1" id="KW-0328">Glycosyltransferase</keyword>
<dbReference type="Gene3D" id="3.40.710.10">
    <property type="entry name" value="DD-peptidase/beta-lactamase superfamily"/>
    <property type="match status" value="1"/>
</dbReference>
<accession>D3PBG9</accession>
<dbReference type="eggNOG" id="COG0744">
    <property type="taxonomic scope" value="Bacteria"/>
</dbReference>
<dbReference type="Proteomes" id="UP000001520">
    <property type="component" value="Chromosome"/>
</dbReference>
<dbReference type="GO" id="GO:0008658">
    <property type="term" value="F:penicillin binding"/>
    <property type="evidence" value="ECO:0007669"/>
    <property type="project" value="InterPro"/>
</dbReference>
<evidence type="ECO:0000256" key="1">
    <source>
        <dbReference type="ARBA" id="ARBA00022676"/>
    </source>
</evidence>
<name>D3PBG9_DEFDS</name>
<dbReference type="SUPFAM" id="SSF56601">
    <property type="entry name" value="beta-lactamase/transpeptidase-like"/>
    <property type="match status" value="1"/>
</dbReference>
<sequence>MFLKIIKGFLLFIFLVAIALIFLFQLNDFYKKYLISLIEIPKLKIENSERTTFLKIYSKNGNLIFHQYNNFGGLVNLKNDFENFDELYNFFLKTNGKDIYLEQLFKKFYKKYKNKVFGLSYKEFLKEQFYKAFWKKYSYSDFYTIIANNFVFQQSIKGINGYSFYLFGTDFEKLKLKEKTFLILLVLFNNVDAHNNFAYFEKLASLFTDDETPIRFNYPKTFVKYNDYVEGVLKELKEYKLDYKKTNIVVYSNLDETLYKVMKRVVTSSLKKYDGVEGSTVILNYKTKKVLAVLGTINGDYALNRALYAKREVGSVFKPVTYLTAFSYGLRPSFVLEDKSYAFKEGSFIYKPKNFKDFYMGRTNIRNGLIYSLNNLTIKLAETVGLKRVSKMANQLGFENVKPFYAMPLGSIPQTPFTVANAFSAIANYGHRCKMKFINRIEIDDKELDIADEKCQKVVDEKSAYQTIYLMKKVVQYGTARGANLIPGTAGKTGTSNDSKDCWFVGIFPPYVVVQWVGYDNYKTIDEDATGGKVAAPIVAKIEKYSLKKVKRVSFDVPKGVVLRKVVKNEDMLYSDGCGRYYYEMLKLNNLPKRCDRINTVERE</sequence>
<gene>
    <name evidence="5" type="ordered locus">DEFDS_0448</name>
</gene>